<accession>A0A0G0H3J9</accession>
<gene>
    <name evidence="1" type="ORF">US54_C0024G0005</name>
</gene>
<organism evidence="1 2">
    <name type="scientific">Candidatus Roizmanbacteria bacterium GW2011_GWA2_37_7</name>
    <dbReference type="NCBI Taxonomy" id="1618481"/>
    <lineage>
        <taxon>Bacteria</taxon>
        <taxon>Candidatus Roizmaniibacteriota</taxon>
    </lineage>
</organism>
<evidence type="ECO:0000313" key="1">
    <source>
        <dbReference type="EMBL" id="KKQ37838.1"/>
    </source>
</evidence>
<dbReference type="SUPFAM" id="SSF89447">
    <property type="entry name" value="AbrB/MazE/MraZ-like"/>
    <property type="match status" value="1"/>
</dbReference>
<evidence type="ECO:0000313" key="2">
    <source>
        <dbReference type="Proteomes" id="UP000034471"/>
    </source>
</evidence>
<dbReference type="Gene3D" id="2.10.260.10">
    <property type="match status" value="1"/>
</dbReference>
<name>A0A0G0H3J9_9BACT</name>
<dbReference type="AlphaFoldDB" id="A0A0G0H3J9"/>
<sequence length="87" mass="10060">MDTIQSTTMSTKHQTVIPANVRKAVGLIAGDKLYWQVMHKGNDPIIIAQPAPRSWAKKTRGLGRDLWKNINIKTYIRTLRNEWEMQQ</sequence>
<comment type="caution">
    <text evidence="1">The sequence shown here is derived from an EMBL/GenBank/DDBJ whole genome shotgun (WGS) entry which is preliminary data.</text>
</comment>
<dbReference type="EMBL" id="LBTJ01000024">
    <property type="protein sequence ID" value="KKQ37838.1"/>
    <property type="molecule type" value="Genomic_DNA"/>
</dbReference>
<evidence type="ECO:0008006" key="3">
    <source>
        <dbReference type="Google" id="ProtNLM"/>
    </source>
</evidence>
<reference evidence="1 2" key="1">
    <citation type="journal article" date="2015" name="Nature">
        <title>rRNA introns, odd ribosomes, and small enigmatic genomes across a large radiation of phyla.</title>
        <authorList>
            <person name="Brown C.T."/>
            <person name="Hug L.A."/>
            <person name="Thomas B.C."/>
            <person name="Sharon I."/>
            <person name="Castelle C.J."/>
            <person name="Singh A."/>
            <person name="Wilkins M.J."/>
            <person name="Williams K.H."/>
            <person name="Banfield J.F."/>
        </authorList>
    </citation>
    <scope>NUCLEOTIDE SEQUENCE [LARGE SCALE GENOMIC DNA]</scope>
</reference>
<proteinExistence type="predicted"/>
<dbReference type="STRING" id="1618481.US54_C0024G0005"/>
<dbReference type="InterPro" id="IPR037914">
    <property type="entry name" value="SpoVT-AbrB_sf"/>
</dbReference>
<dbReference type="Proteomes" id="UP000034471">
    <property type="component" value="Unassembled WGS sequence"/>
</dbReference>
<protein>
    <recommendedName>
        <fullName evidence="3">SpoVT-AbrB domain-containing protein</fullName>
    </recommendedName>
</protein>